<dbReference type="AlphaFoldDB" id="X1MPI8"/>
<feature type="non-terminal residue" evidence="1">
    <location>
        <position position="54"/>
    </location>
</feature>
<reference evidence="1" key="1">
    <citation type="journal article" date="2014" name="Front. Microbiol.">
        <title>High frequency of phylogenetically diverse reductive dehalogenase-homologous genes in deep subseafloor sedimentary metagenomes.</title>
        <authorList>
            <person name="Kawai M."/>
            <person name="Futagami T."/>
            <person name="Toyoda A."/>
            <person name="Takaki Y."/>
            <person name="Nishi S."/>
            <person name="Hori S."/>
            <person name="Arai W."/>
            <person name="Tsubouchi T."/>
            <person name="Morono Y."/>
            <person name="Uchiyama I."/>
            <person name="Ito T."/>
            <person name="Fujiyama A."/>
            <person name="Inagaki F."/>
            <person name="Takami H."/>
        </authorList>
    </citation>
    <scope>NUCLEOTIDE SEQUENCE</scope>
    <source>
        <strain evidence="1">Expedition CK06-06</strain>
    </source>
</reference>
<gene>
    <name evidence="1" type="ORF">S06H3_16423</name>
</gene>
<accession>X1MPI8</accession>
<sequence>MLFVEIRCFVAELSFVVPVRFLSMPIVGISMCYKRISLLLRWGTIDLDGDFRIS</sequence>
<comment type="caution">
    <text evidence="1">The sequence shown here is derived from an EMBL/GenBank/DDBJ whole genome shotgun (WGS) entry which is preliminary data.</text>
</comment>
<protein>
    <submittedName>
        <fullName evidence="1">Uncharacterized protein</fullName>
    </submittedName>
</protein>
<proteinExistence type="predicted"/>
<dbReference type="EMBL" id="BARV01008126">
    <property type="protein sequence ID" value="GAI16590.1"/>
    <property type="molecule type" value="Genomic_DNA"/>
</dbReference>
<name>X1MPI8_9ZZZZ</name>
<organism evidence="1">
    <name type="scientific">marine sediment metagenome</name>
    <dbReference type="NCBI Taxonomy" id="412755"/>
    <lineage>
        <taxon>unclassified sequences</taxon>
        <taxon>metagenomes</taxon>
        <taxon>ecological metagenomes</taxon>
    </lineage>
</organism>
<evidence type="ECO:0000313" key="1">
    <source>
        <dbReference type="EMBL" id="GAI16590.1"/>
    </source>
</evidence>